<sequence>MTTQARSIVRETVKPEYTRYTPTNGKKPDGADFGVDGWLFALPGETLGGVRFPQAMYAVFQVSERGALFWRVRKVGGERRQVGSDSATRKGALALAVNAVAHEREKTAAVTAAPATRDQGNRAHGAARRMAAEGGERSQVSATMTERLERMRAGQLAALPTVAEIRMAYPLAGGGATLRLMTAEGGTAERHMIPLTERGPAGRENDPAGIYLDAITDGANTEGLKIAAGWHLMRLGFNYAPGAAWAPYTGSASSVAQWKEWTPMLPEGHRWPHTVRVAITATAEHLAYIDRAFGPAPELPDLPVGVSAHPSGPRSWQICYANRRFWQLSYWPRMGGDVWTLYADSARTKSLARAANPGELLATIPARDAEAQARAAARKGY</sequence>
<dbReference type="RefSeq" id="WP_307527337.1">
    <property type="nucleotide sequence ID" value="NZ_JAUSZI010000002.1"/>
</dbReference>
<reference evidence="1 2" key="1">
    <citation type="submission" date="2023-07" db="EMBL/GenBank/DDBJ databases">
        <title>Comparative genomics of wheat-associated soil bacteria to identify genetic determinants of phenazine resistance.</title>
        <authorList>
            <person name="Mouncey N."/>
        </authorList>
    </citation>
    <scope>NUCLEOTIDE SEQUENCE [LARGE SCALE GENOMIC DNA]</scope>
    <source>
        <strain evidence="1 2">V2I4</strain>
    </source>
</reference>
<protein>
    <submittedName>
        <fullName evidence="1">Uncharacterized protein</fullName>
    </submittedName>
</protein>
<name>A0ABU0T659_9ACTN</name>
<dbReference type="Proteomes" id="UP001230328">
    <property type="component" value="Unassembled WGS sequence"/>
</dbReference>
<evidence type="ECO:0000313" key="1">
    <source>
        <dbReference type="EMBL" id="MDQ1031295.1"/>
    </source>
</evidence>
<comment type="caution">
    <text evidence="1">The sequence shown here is derived from an EMBL/GenBank/DDBJ whole genome shotgun (WGS) entry which is preliminary data.</text>
</comment>
<dbReference type="EMBL" id="JAUSZI010000002">
    <property type="protein sequence ID" value="MDQ1031295.1"/>
    <property type="molecule type" value="Genomic_DNA"/>
</dbReference>
<accession>A0ABU0T659</accession>
<keyword evidence="2" id="KW-1185">Reference proteome</keyword>
<organism evidence="1 2">
    <name type="scientific">Streptomyces umbrinus</name>
    <dbReference type="NCBI Taxonomy" id="67370"/>
    <lineage>
        <taxon>Bacteria</taxon>
        <taxon>Bacillati</taxon>
        <taxon>Actinomycetota</taxon>
        <taxon>Actinomycetes</taxon>
        <taxon>Kitasatosporales</taxon>
        <taxon>Streptomycetaceae</taxon>
        <taxon>Streptomyces</taxon>
        <taxon>Streptomyces phaeochromogenes group</taxon>
    </lineage>
</organism>
<evidence type="ECO:0000313" key="2">
    <source>
        <dbReference type="Proteomes" id="UP001230328"/>
    </source>
</evidence>
<proteinExistence type="predicted"/>
<gene>
    <name evidence="1" type="ORF">QF035_008877</name>
</gene>